<evidence type="ECO:0000313" key="1">
    <source>
        <dbReference type="EMBL" id="KAK4296542.1"/>
    </source>
</evidence>
<sequence length="68" mass="7573">MILLSDKSKIQVITSRLRESGDETQLDSTPPNIIIPHLLKTQARFPRCKTNKQITQPRGASAKPDSSD</sequence>
<accession>A0AAE1NWN9</accession>
<dbReference type="Proteomes" id="UP001292094">
    <property type="component" value="Unassembled WGS sequence"/>
</dbReference>
<keyword evidence="2" id="KW-1185">Reference proteome</keyword>
<comment type="caution">
    <text evidence="1">The sequence shown here is derived from an EMBL/GenBank/DDBJ whole genome shotgun (WGS) entry which is preliminary data.</text>
</comment>
<reference evidence="1" key="1">
    <citation type="submission" date="2023-11" db="EMBL/GenBank/DDBJ databases">
        <title>Genome assemblies of two species of porcelain crab, Petrolisthes cinctipes and Petrolisthes manimaculis (Anomura: Porcellanidae).</title>
        <authorList>
            <person name="Angst P."/>
        </authorList>
    </citation>
    <scope>NUCLEOTIDE SEQUENCE</scope>
    <source>
        <strain evidence="1">PB745_02</strain>
        <tissue evidence="1">Gill</tissue>
    </source>
</reference>
<gene>
    <name evidence="1" type="ORF">Pmani_030967</name>
</gene>
<name>A0AAE1NWN9_9EUCA</name>
<organism evidence="1 2">
    <name type="scientific">Petrolisthes manimaculis</name>
    <dbReference type="NCBI Taxonomy" id="1843537"/>
    <lineage>
        <taxon>Eukaryota</taxon>
        <taxon>Metazoa</taxon>
        <taxon>Ecdysozoa</taxon>
        <taxon>Arthropoda</taxon>
        <taxon>Crustacea</taxon>
        <taxon>Multicrustacea</taxon>
        <taxon>Malacostraca</taxon>
        <taxon>Eumalacostraca</taxon>
        <taxon>Eucarida</taxon>
        <taxon>Decapoda</taxon>
        <taxon>Pleocyemata</taxon>
        <taxon>Anomura</taxon>
        <taxon>Galatheoidea</taxon>
        <taxon>Porcellanidae</taxon>
        <taxon>Petrolisthes</taxon>
    </lineage>
</organism>
<protein>
    <submittedName>
        <fullName evidence="1">Uncharacterized protein</fullName>
    </submittedName>
</protein>
<proteinExistence type="predicted"/>
<evidence type="ECO:0000313" key="2">
    <source>
        <dbReference type="Proteomes" id="UP001292094"/>
    </source>
</evidence>
<dbReference type="AlphaFoldDB" id="A0AAE1NWN9"/>
<dbReference type="EMBL" id="JAWZYT010003832">
    <property type="protein sequence ID" value="KAK4296542.1"/>
    <property type="molecule type" value="Genomic_DNA"/>
</dbReference>